<comment type="caution">
    <text evidence="2">The sequence shown here is derived from an EMBL/GenBank/DDBJ whole genome shotgun (WGS) entry which is preliminary data.</text>
</comment>
<accession>A0A9W7M1W7</accession>
<dbReference type="PANTHER" id="PTHR31875">
    <property type="entry name" value="PROTEIN DEHYDRATION-INDUCED 19"/>
    <property type="match status" value="1"/>
</dbReference>
<name>A0A9W7M1W7_HIBTR</name>
<sequence>MLDDSLVPLPLSLTSGYMQRKRKSDKSGSHSTLLLLAKELREGNLQSLLGGYCVVSSSNSAPDPLSCSFILPMVGDFVFVQPHFSRETDTTEDSSDVNQSESERIVQLTPLSAKDQEEKAKRCKFIQGLLLSTILDGIL</sequence>
<dbReference type="InterPro" id="IPR027935">
    <property type="entry name" value="Di19_C"/>
</dbReference>
<gene>
    <name evidence="2" type="ORF">HRI_002171700</name>
</gene>
<dbReference type="InterPro" id="IPR033347">
    <property type="entry name" value="Di19"/>
</dbReference>
<dbReference type="AlphaFoldDB" id="A0A9W7M1W7"/>
<protein>
    <submittedName>
        <fullName evidence="2">Drought-induced like 19, drought-induced 19, drought-induced 19-1</fullName>
    </submittedName>
</protein>
<organism evidence="2 3">
    <name type="scientific">Hibiscus trionum</name>
    <name type="common">Flower of an hour</name>
    <dbReference type="NCBI Taxonomy" id="183268"/>
    <lineage>
        <taxon>Eukaryota</taxon>
        <taxon>Viridiplantae</taxon>
        <taxon>Streptophyta</taxon>
        <taxon>Embryophyta</taxon>
        <taxon>Tracheophyta</taxon>
        <taxon>Spermatophyta</taxon>
        <taxon>Magnoliopsida</taxon>
        <taxon>eudicotyledons</taxon>
        <taxon>Gunneridae</taxon>
        <taxon>Pentapetalae</taxon>
        <taxon>rosids</taxon>
        <taxon>malvids</taxon>
        <taxon>Malvales</taxon>
        <taxon>Malvaceae</taxon>
        <taxon>Malvoideae</taxon>
        <taxon>Hibiscus</taxon>
    </lineage>
</organism>
<dbReference type="Pfam" id="PF14571">
    <property type="entry name" value="Di19_C"/>
    <property type="match status" value="1"/>
</dbReference>
<reference evidence="2" key="1">
    <citation type="submission" date="2023-05" db="EMBL/GenBank/DDBJ databases">
        <title>Genome and transcriptome analyses reveal genes involved in the formation of fine ridges on petal epidermal cells in Hibiscus trionum.</title>
        <authorList>
            <person name="Koshimizu S."/>
            <person name="Masuda S."/>
            <person name="Ishii T."/>
            <person name="Shirasu K."/>
            <person name="Hoshino A."/>
            <person name="Arita M."/>
        </authorList>
    </citation>
    <scope>NUCLEOTIDE SEQUENCE</scope>
    <source>
        <strain evidence="2">Hamamatsu line</strain>
    </source>
</reference>
<feature type="domain" description="Di19 C-terminal" evidence="1">
    <location>
        <begin position="34"/>
        <end position="134"/>
    </location>
</feature>
<keyword evidence="3" id="KW-1185">Reference proteome</keyword>
<evidence type="ECO:0000259" key="1">
    <source>
        <dbReference type="Pfam" id="PF14571"/>
    </source>
</evidence>
<evidence type="ECO:0000313" key="2">
    <source>
        <dbReference type="EMBL" id="GMI85024.1"/>
    </source>
</evidence>
<dbReference type="OrthoDB" id="6270329at2759"/>
<dbReference type="EMBL" id="BSYR01000020">
    <property type="protein sequence ID" value="GMI85024.1"/>
    <property type="molecule type" value="Genomic_DNA"/>
</dbReference>
<evidence type="ECO:0000313" key="3">
    <source>
        <dbReference type="Proteomes" id="UP001165190"/>
    </source>
</evidence>
<proteinExistence type="predicted"/>
<dbReference type="PANTHER" id="PTHR31875:SF26">
    <property type="entry name" value="PROTEIN DEHYDRATION-INDUCED 19-RELATED"/>
    <property type="match status" value="1"/>
</dbReference>
<dbReference type="Proteomes" id="UP001165190">
    <property type="component" value="Unassembled WGS sequence"/>
</dbReference>